<dbReference type="EMBL" id="SIJB01000045">
    <property type="protein sequence ID" value="NBI30910.1"/>
    <property type="molecule type" value="Genomic_DNA"/>
</dbReference>
<feature type="transmembrane region" description="Helical" evidence="1">
    <location>
        <begin position="353"/>
        <end position="372"/>
    </location>
</feature>
<dbReference type="RefSeq" id="WP_160647721.1">
    <property type="nucleotide sequence ID" value="NZ_SIJB01000045.1"/>
</dbReference>
<name>A0A6N9Q835_9BACL</name>
<evidence type="ECO:0000313" key="3">
    <source>
        <dbReference type="Proteomes" id="UP000448943"/>
    </source>
</evidence>
<dbReference type="AlphaFoldDB" id="A0A6N9Q835"/>
<evidence type="ECO:0000256" key="1">
    <source>
        <dbReference type="SAM" id="Phobius"/>
    </source>
</evidence>
<keyword evidence="1" id="KW-0812">Transmembrane</keyword>
<protein>
    <recommendedName>
        <fullName evidence="4">Phage tail tape measure protein</fullName>
    </recommendedName>
</protein>
<evidence type="ECO:0000313" key="2">
    <source>
        <dbReference type="EMBL" id="NBI30910.1"/>
    </source>
</evidence>
<evidence type="ECO:0008006" key="4">
    <source>
        <dbReference type="Google" id="ProtNLM"/>
    </source>
</evidence>
<dbReference type="Proteomes" id="UP000448943">
    <property type="component" value="Unassembled WGS sequence"/>
</dbReference>
<dbReference type="OrthoDB" id="90760at2"/>
<keyword evidence="1" id="KW-0472">Membrane</keyword>
<reference evidence="2 3" key="1">
    <citation type="submission" date="2019-01" db="EMBL/GenBank/DDBJ databases">
        <title>Chengkuizengella sp. nov., isolated from deep-sea sediment of East Pacific Ocean.</title>
        <authorList>
            <person name="Yang J."/>
            <person name="Lai Q."/>
            <person name="Shao Z."/>
        </authorList>
    </citation>
    <scope>NUCLEOTIDE SEQUENCE [LARGE SCALE GENOMIC DNA]</scope>
    <source>
        <strain evidence="2 3">YPA3-1-1</strain>
    </source>
</reference>
<proteinExistence type="predicted"/>
<comment type="caution">
    <text evidence="2">The sequence shown here is derived from an EMBL/GenBank/DDBJ whole genome shotgun (WGS) entry which is preliminary data.</text>
</comment>
<sequence length="541" mass="58220">MGAKDISKTLSLKDRVSGTLRKISKETVSYKKNLRNLKQSANSAWSAVKVGAAAGAVAATSAAVGIATLTNSMMDYAFEVDKFSQVMGMTRKEYQQWDYVMKQVGYSAEQANGDLAALGEKAMDAANGVGEGAEFFGMLGLQVTDTSGKLKSQEQIFSETIKALQGMEDITKRNAIASALLSTTGEELVPILNMTAEQLENMKSKANIIDDKTIENSKKLKTSMKDLKMGLMGLSAELAGPALPYFNQGVQWLIDKIPNLKQFASDAFITMKTIISDNIGVLHFLKASFLGIYDATSTVFGFIVDHGSKVSPLFWGIVGALTVYKTITTILAVKTAAWTAAQWALNVALNANPIGIIVGAIGLLITVGVLLVKNWDTVKVASQSLWNGIVGGAEWMANTVIKSMNWMVDKALKPINKMIDGLNNIPGVKIKPISFGGLDEVSFGATKFSIDEPMRNTNETWKHYALGDDNTGGDQTFTLPEIETNSSVMQGMTAALKDNTKTMKATKGGGSTINITVNGSDLTAEEIADKLVPRIERKLFT</sequence>
<keyword evidence="1" id="KW-1133">Transmembrane helix</keyword>
<accession>A0A6N9Q835</accession>
<keyword evidence="3" id="KW-1185">Reference proteome</keyword>
<organism evidence="2 3">
    <name type="scientific">Chengkuizengella marina</name>
    <dbReference type="NCBI Taxonomy" id="2507566"/>
    <lineage>
        <taxon>Bacteria</taxon>
        <taxon>Bacillati</taxon>
        <taxon>Bacillota</taxon>
        <taxon>Bacilli</taxon>
        <taxon>Bacillales</taxon>
        <taxon>Paenibacillaceae</taxon>
        <taxon>Chengkuizengella</taxon>
    </lineage>
</organism>
<feature type="transmembrane region" description="Helical" evidence="1">
    <location>
        <begin position="313"/>
        <end position="333"/>
    </location>
</feature>
<gene>
    <name evidence="2" type="ORF">ERL59_18325</name>
</gene>